<dbReference type="OrthoDB" id="10000533at2759"/>
<dbReference type="AlphaFoldDB" id="A0A6A6RCQ7"/>
<protein>
    <submittedName>
        <fullName evidence="4">NAD(P)-binding protein</fullName>
    </submittedName>
</protein>
<dbReference type="Gene3D" id="3.40.50.720">
    <property type="entry name" value="NAD(P)-binding Rossmann-like Domain"/>
    <property type="match status" value="1"/>
</dbReference>
<dbReference type="EMBL" id="MU004181">
    <property type="protein sequence ID" value="KAF2502459.1"/>
    <property type="molecule type" value="Genomic_DNA"/>
</dbReference>
<keyword evidence="1" id="KW-0521">NADP</keyword>
<dbReference type="InterPro" id="IPR008030">
    <property type="entry name" value="NmrA-like"/>
</dbReference>
<dbReference type="GO" id="GO:0016491">
    <property type="term" value="F:oxidoreductase activity"/>
    <property type="evidence" value="ECO:0007669"/>
    <property type="project" value="UniProtKB-KW"/>
</dbReference>
<evidence type="ECO:0000256" key="1">
    <source>
        <dbReference type="ARBA" id="ARBA00022857"/>
    </source>
</evidence>
<dbReference type="Gene3D" id="3.90.25.10">
    <property type="entry name" value="UDP-galactose 4-epimerase, domain 1"/>
    <property type="match status" value="1"/>
</dbReference>
<dbReference type="SUPFAM" id="SSF51735">
    <property type="entry name" value="NAD(P)-binding Rossmann-fold domains"/>
    <property type="match status" value="1"/>
</dbReference>
<dbReference type="PANTHER" id="PTHR47706">
    <property type="entry name" value="NMRA-LIKE FAMILY PROTEIN"/>
    <property type="match status" value="1"/>
</dbReference>
<evidence type="ECO:0000259" key="3">
    <source>
        <dbReference type="Pfam" id="PF05368"/>
    </source>
</evidence>
<keyword evidence="5" id="KW-1185">Reference proteome</keyword>
<evidence type="ECO:0000313" key="4">
    <source>
        <dbReference type="EMBL" id="KAF2502459.1"/>
    </source>
</evidence>
<keyword evidence="2" id="KW-0560">Oxidoreductase</keyword>
<evidence type="ECO:0000256" key="2">
    <source>
        <dbReference type="ARBA" id="ARBA00023002"/>
    </source>
</evidence>
<organism evidence="4 5">
    <name type="scientific">Lophium mytilinum</name>
    <dbReference type="NCBI Taxonomy" id="390894"/>
    <lineage>
        <taxon>Eukaryota</taxon>
        <taxon>Fungi</taxon>
        <taxon>Dikarya</taxon>
        <taxon>Ascomycota</taxon>
        <taxon>Pezizomycotina</taxon>
        <taxon>Dothideomycetes</taxon>
        <taxon>Pleosporomycetidae</taxon>
        <taxon>Mytilinidiales</taxon>
        <taxon>Mytilinidiaceae</taxon>
        <taxon>Lophium</taxon>
    </lineage>
</organism>
<reference evidence="4" key="1">
    <citation type="journal article" date="2020" name="Stud. Mycol.">
        <title>101 Dothideomycetes genomes: a test case for predicting lifestyles and emergence of pathogens.</title>
        <authorList>
            <person name="Haridas S."/>
            <person name="Albert R."/>
            <person name="Binder M."/>
            <person name="Bloem J."/>
            <person name="Labutti K."/>
            <person name="Salamov A."/>
            <person name="Andreopoulos B."/>
            <person name="Baker S."/>
            <person name="Barry K."/>
            <person name="Bills G."/>
            <person name="Bluhm B."/>
            <person name="Cannon C."/>
            <person name="Castanera R."/>
            <person name="Culley D."/>
            <person name="Daum C."/>
            <person name="Ezra D."/>
            <person name="Gonzalez J."/>
            <person name="Henrissat B."/>
            <person name="Kuo A."/>
            <person name="Liang C."/>
            <person name="Lipzen A."/>
            <person name="Lutzoni F."/>
            <person name="Magnuson J."/>
            <person name="Mondo S."/>
            <person name="Nolan M."/>
            <person name="Ohm R."/>
            <person name="Pangilinan J."/>
            <person name="Park H.-J."/>
            <person name="Ramirez L."/>
            <person name="Alfaro M."/>
            <person name="Sun H."/>
            <person name="Tritt A."/>
            <person name="Yoshinaga Y."/>
            <person name="Zwiers L.-H."/>
            <person name="Turgeon B."/>
            <person name="Goodwin S."/>
            <person name="Spatafora J."/>
            <person name="Crous P."/>
            <person name="Grigoriev I."/>
        </authorList>
    </citation>
    <scope>NUCLEOTIDE SEQUENCE</scope>
    <source>
        <strain evidence="4">CBS 269.34</strain>
    </source>
</reference>
<dbReference type="InterPro" id="IPR036291">
    <property type="entry name" value="NAD(P)-bd_dom_sf"/>
</dbReference>
<proteinExistence type="predicted"/>
<evidence type="ECO:0000313" key="5">
    <source>
        <dbReference type="Proteomes" id="UP000799750"/>
    </source>
</evidence>
<dbReference type="InterPro" id="IPR051609">
    <property type="entry name" value="NmrA/Isoflavone_reductase-like"/>
</dbReference>
<dbReference type="PANTHER" id="PTHR47706:SF2">
    <property type="entry name" value="ISOFLAVONE REDUCTASE FAMILY PROTEIN (AFU_ORTHOLOGUE AFUA_2G05290)"/>
    <property type="match status" value="1"/>
</dbReference>
<accession>A0A6A6RCQ7</accession>
<name>A0A6A6RCQ7_9PEZI</name>
<feature type="domain" description="NmrA-like" evidence="3">
    <location>
        <begin position="9"/>
        <end position="310"/>
    </location>
</feature>
<dbReference type="Pfam" id="PF05368">
    <property type="entry name" value="NmrA"/>
    <property type="match status" value="1"/>
</dbReference>
<sequence length="318" mass="35091">MVVVAVAGGSSPAVGRSILQALKAHPKHTPFVLTRLSSATPQWLQDLEIEVRRVDYQSEKSLLSALTGVHTLICTLLAKDGTWASTQIALLHAGLEAGISRFAPAEFGCGPLASPHIGFLAPSAEVLEACREAKKRHPQFEWAGFHVGLFMNYLGYGAPDEAKALAGKENDGTFIFDVENLTADIPLTATGEIPRMSLTEIGDVGRFVAAACDLPVGEWKEEFGAVGETLRMNEIVKLVERVRGRTMQVRYWKLEEINKDLWKVEKGDYLKEFWLEMATRYARDAEGEGIIVPVLNDLCPQVKPIGVEEYLSRFWVPL</sequence>
<dbReference type="Proteomes" id="UP000799750">
    <property type="component" value="Unassembled WGS sequence"/>
</dbReference>
<gene>
    <name evidence="4" type="ORF">BU16DRAFT_612123</name>
</gene>